<evidence type="ECO:0000313" key="4">
    <source>
        <dbReference type="EMBL" id="GFY10139.1"/>
    </source>
</evidence>
<keyword evidence="1" id="KW-0175">Coiled coil</keyword>
<dbReference type="Gene3D" id="1.10.4020.10">
    <property type="entry name" value="DNA breaking-rejoining enzymes"/>
    <property type="match status" value="1"/>
</dbReference>
<protein>
    <submittedName>
        <fullName evidence="4">Transposon Tf2-9 polyprotein</fullName>
    </submittedName>
</protein>
<feature type="region of interest" description="Disordered" evidence="2">
    <location>
        <begin position="819"/>
        <end position="895"/>
    </location>
</feature>
<dbReference type="InterPro" id="IPR036397">
    <property type="entry name" value="RNaseH_sf"/>
</dbReference>
<evidence type="ECO:0000256" key="2">
    <source>
        <dbReference type="SAM" id="MobiDB-lite"/>
    </source>
</evidence>
<organism evidence="4 5">
    <name type="scientific">Trichonephila clavipes</name>
    <name type="common">Golden silk orbweaver</name>
    <name type="synonym">Nephila clavipes</name>
    <dbReference type="NCBI Taxonomy" id="2585209"/>
    <lineage>
        <taxon>Eukaryota</taxon>
        <taxon>Metazoa</taxon>
        <taxon>Ecdysozoa</taxon>
        <taxon>Arthropoda</taxon>
        <taxon>Chelicerata</taxon>
        <taxon>Arachnida</taxon>
        <taxon>Araneae</taxon>
        <taxon>Araneomorphae</taxon>
        <taxon>Entelegynae</taxon>
        <taxon>Araneoidea</taxon>
        <taxon>Nephilidae</taxon>
        <taxon>Trichonephila</taxon>
    </lineage>
</organism>
<dbReference type="GO" id="GO:0042575">
    <property type="term" value="C:DNA polymerase complex"/>
    <property type="evidence" value="ECO:0007669"/>
    <property type="project" value="UniProtKB-ARBA"/>
</dbReference>
<proteinExistence type="predicted"/>
<evidence type="ECO:0000259" key="3">
    <source>
        <dbReference type="PROSITE" id="PS50994"/>
    </source>
</evidence>
<dbReference type="PANTHER" id="PTHR37984">
    <property type="entry name" value="PROTEIN CBG26694"/>
    <property type="match status" value="1"/>
</dbReference>
<comment type="caution">
    <text evidence="4">The sequence shown here is derived from an EMBL/GenBank/DDBJ whole genome shotgun (WGS) entry which is preliminary data.</text>
</comment>
<feature type="compositionally biased region" description="Polar residues" evidence="2">
    <location>
        <begin position="819"/>
        <end position="831"/>
    </location>
</feature>
<keyword evidence="5" id="KW-1185">Reference proteome</keyword>
<evidence type="ECO:0000313" key="5">
    <source>
        <dbReference type="Proteomes" id="UP000887159"/>
    </source>
</evidence>
<reference evidence="4" key="1">
    <citation type="submission" date="2020-08" db="EMBL/GenBank/DDBJ databases">
        <title>Multicomponent nature underlies the extraordinary mechanical properties of spider dragline silk.</title>
        <authorList>
            <person name="Kono N."/>
            <person name="Nakamura H."/>
            <person name="Mori M."/>
            <person name="Yoshida Y."/>
            <person name="Ohtoshi R."/>
            <person name="Malay A.D."/>
            <person name="Moran D.A.P."/>
            <person name="Tomita M."/>
            <person name="Numata K."/>
            <person name="Arakawa K."/>
        </authorList>
    </citation>
    <scope>NUCLEOTIDE SEQUENCE</scope>
</reference>
<dbReference type="Gene3D" id="3.30.420.10">
    <property type="entry name" value="Ribonuclease H-like superfamily/Ribonuclease H"/>
    <property type="match status" value="1"/>
</dbReference>
<accession>A0A8X6SAY1</accession>
<dbReference type="InterPro" id="IPR001584">
    <property type="entry name" value="Integrase_cat-core"/>
</dbReference>
<feature type="compositionally biased region" description="Polar residues" evidence="2">
    <location>
        <begin position="844"/>
        <end position="883"/>
    </location>
</feature>
<dbReference type="AlphaFoldDB" id="A0A8X6SAY1"/>
<dbReference type="SUPFAM" id="SSF56672">
    <property type="entry name" value="DNA/RNA polymerases"/>
    <property type="match status" value="1"/>
</dbReference>
<dbReference type="GO" id="GO:0071897">
    <property type="term" value="P:DNA biosynthetic process"/>
    <property type="evidence" value="ECO:0007669"/>
    <property type="project" value="UniProtKB-ARBA"/>
</dbReference>
<dbReference type="InterPro" id="IPR012337">
    <property type="entry name" value="RNaseH-like_sf"/>
</dbReference>
<dbReference type="EMBL" id="BMAU01021295">
    <property type="protein sequence ID" value="GFY10139.1"/>
    <property type="molecule type" value="Genomic_DNA"/>
</dbReference>
<dbReference type="Proteomes" id="UP000887159">
    <property type="component" value="Unassembled WGS sequence"/>
</dbReference>
<feature type="coiled-coil region" evidence="1">
    <location>
        <begin position="31"/>
        <end position="60"/>
    </location>
</feature>
<dbReference type="SUPFAM" id="SSF47353">
    <property type="entry name" value="Retrovirus capsid dimerization domain-like"/>
    <property type="match status" value="1"/>
</dbReference>
<dbReference type="Gene3D" id="3.10.10.10">
    <property type="entry name" value="HIV Type 1 Reverse Transcriptase, subunit A, domain 1"/>
    <property type="match status" value="1"/>
</dbReference>
<dbReference type="InterPro" id="IPR038269">
    <property type="entry name" value="SCAN_sf"/>
</dbReference>
<dbReference type="InterPro" id="IPR050951">
    <property type="entry name" value="Retrovirus_Pol_polyprotein"/>
</dbReference>
<dbReference type="InterPro" id="IPR043502">
    <property type="entry name" value="DNA/RNA_pol_sf"/>
</dbReference>
<sequence>MDENCRQYAGTNPLCTRLHDDPATDFTKECLNRIICDRKELELRAERDRENQRIVELQKLQFTIDTSTTADSNMPKLELHKLLQIFDPKTTDITIYLNLFERQLTFLKVPIQQWVVYLVGLLPTEVSNLITKESFADAQDYYKVKQILLKRFKLSAEKFRQMFSRHTKDPVKTWRDFYFDLQTYFDGWLKESKVTTLEELKDLIVADQIKKKTPQDYKDHFLDQWCNWNNPLQLVDKLDSYEEVKNMRNKNNKNFSWKQKEMNSSPWRSNYTQNPKLSYEHSLSGFPCQSRRGTGIPSNSRRNPISKDRIPEKKIVDTKEDRTPVSCYGCGAPGIIRSTCHTCNPVRQKDDALSSSLNQSNFYSFSSESNPISIIQISICNTEAAVCADTGATHSVAGEKLYYLLKQKRLNFEEKTMQMTLADGRTQTTEILTTSVDISIQGRIVLDLQRKQWYFTETSHREYNFVKAPPNINALLTVDPEPHLCQLRKNEGGEPTPFIEHRINTRNHLPVIVPPYRMNPSKKEILKQEIDRLLSEGIIEECARFKATNQKPAGLLRTPVYSQRFEVIAIDLFGPLPQTDTASARQCATTLIEEVFIRHGIPRRIISDNGTQFVSAVLQQICFTLNISQNFIPVYSPQSNPVERKNRDLKPRLAILVGDDHSSWYSKLPVIRFAMNATVCDTTGHTPAYLLFGRELRTVDDVVQDFKSVVHNDNFVAEITPYLKQFATITEDIRERIETKQDQRKKKQYDKNRRPVYYSPGDKVWVTLHPISSAKNKKTSKFMPKRDGPYLILTQKSPTSYVIASLANPSEPIATYHTSALTPVKDTNTSPVAPLRKRGRPRKVTSTSQNKHVPSPSTATTAVSNRTIHPSTRATTTTANYVSSPGRRRIHRGRL</sequence>
<dbReference type="PANTHER" id="PTHR37984:SF5">
    <property type="entry name" value="PROTEIN NYNRIN-LIKE"/>
    <property type="match status" value="1"/>
</dbReference>
<evidence type="ECO:0000256" key="1">
    <source>
        <dbReference type="SAM" id="Coils"/>
    </source>
</evidence>
<dbReference type="PROSITE" id="PS50994">
    <property type="entry name" value="INTEGRASE"/>
    <property type="match status" value="1"/>
</dbReference>
<feature type="compositionally biased region" description="Basic residues" evidence="2">
    <location>
        <begin position="886"/>
        <end position="895"/>
    </location>
</feature>
<dbReference type="SUPFAM" id="SSF53098">
    <property type="entry name" value="Ribonuclease H-like"/>
    <property type="match status" value="1"/>
</dbReference>
<feature type="domain" description="Integrase catalytic" evidence="3">
    <location>
        <begin position="582"/>
        <end position="695"/>
    </location>
</feature>
<name>A0A8X6SAY1_TRICX</name>
<dbReference type="GO" id="GO:0015074">
    <property type="term" value="P:DNA integration"/>
    <property type="evidence" value="ECO:0007669"/>
    <property type="project" value="InterPro"/>
</dbReference>
<dbReference type="GO" id="GO:0003676">
    <property type="term" value="F:nucleic acid binding"/>
    <property type="evidence" value="ECO:0007669"/>
    <property type="project" value="InterPro"/>
</dbReference>
<gene>
    <name evidence="4" type="primary">Tf2-9_311</name>
    <name evidence="4" type="ORF">TNCV_360061</name>
</gene>